<accession>A0ACC3D4Z3</accession>
<reference evidence="1" key="1">
    <citation type="submission" date="2024-09" db="EMBL/GenBank/DDBJ databases">
        <title>Black Yeasts Isolated from many extreme environments.</title>
        <authorList>
            <person name="Coleine C."/>
            <person name="Stajich J.E."/>
            <person name="Selbmann L."/>
        </authorList>
    </citation>
    <scope>NUCLEOTIDE SEQUENCE</scope>
    <source>
        <strain evidence="1">CCFEE 5737</strain>
    </source>
</reference>
<gene>
    <name evidence="1" type="ORF">LTS18_005651</name>
</gene>
<proteinExistence type="predicted"/>
<evidence type="ECO:0000313" key="1">
    <source>
        <dbReference type="EMBL" id="KAK3061693.1"/>
    </source>
</evidence>
<name>A0ACC3D4Z3_9PEZI</name>
<organism evidence="1 2">
    <name type="scientific">Coniosporium uncinatum</name>
    <dbReference type="NCBI Taxonomy" id="93489"/>
    <lineage>
        <taxon>Eukaryota</taxon>
        <taxon>Fungi</taxon>
        <taxon>Dikarya</taxon>
        <taxon>Ascomycota</taxon>
        <taxon>Pezizomycotina</taxon>
        <taxon>Dothideomycetes</taxon>
        <taxon>Dothideomycetes incertae sedis</taxon>
        <taxon>Coniosporium</taxon>
    </lineage>
</organism>
<sequence length="99" mass="11692">MWKLLVNSDFINEARFPTRITLQENGEMIRRRQMSSELDLHYFERATAEDPVSNIIREMHDNFALRKAFNIKGSVRIENHSNTLSPDEEIQEGLQRMTL</sequence>
<feature type="non-terminal residue" evidence="1">
    <location>
        <position position="99"/>
    </location>
</feature>
<dbReference type="EMBL" id="JAWDJW010007684">
    <property type="protein sequence ID" value="KAK3061693.1"/>
    <property type="molecule type" value="Genomic_DNA"/>
</dbReference>
<dbReference type="Proteomes" id="UP001186974">
    <property type="component" value="Unassembled WGS sequence"/>
</dbReference>
<protein>
    <submittedName>
        <fullName evidence="1">Uncharacterized protein</fullName>
    </submittedName>
</protein>
<comment type="caution">
    <text evidence="1">The sequence shown here is derived from an EMBL/GenBank/DDBJ whole genome shotgun (WGS) entry which is preliminary data.</text>
</comment>
<evidence type="ECO:0000313" key="2">
    <source>
        <dbReference type="Proteomes" id="UP001186974"/>
    </source>
</evidence>
<keyword evidence="2" id="KW-1185">Reference proteome</keyword>